<dbReference type="GO" id="GO:0004888">
    <property type="term" value="F:transmembrane signaling receptor activity"/>
    <property type="evidence" value="ECO:0007669"/>
    <property type="project" value="InterPro"/>
</dbReference>
<dbReference type="EMBL" id="HBGF01025075">
    <property type="protein sequence ID" value="CAD9119593.1"/>
    <property type="molecule type" value="Transcribed_RNA"/>
</dbReference>
<organism evidence="5">
    <name type="scientific">Neobodo designis</name>
    <name type="common">Flagellated protozoan</name>
    <name type="synonym">Bodo designis</name>
    <dbReference type="NCBI Taxonomy" id="312471"/>
    <lineage>
        <taxon>Eukaryota</taxon>
        <taxon>Discoba</taxon>
        <taxon>Euglenozoa</taxon>
        <taxon>Kinetoplastea</taxon>
        <taxon>Metakinetoplastina</taxon>
        <taxon>Neobodonida</taxon>
        <taxon>Neobodo</taxon>
    </lineage>
</organism>
<dbReference type="InterPro" id="IPR036719">
    <property type="entry name" value="Neuro-gated_channel_TM_sf"/>
</dbReference>
<accession>A0A6U4SSV2</accession>
<dbReference type="InterPro" id="IPR036734">
    <property type="entry name" value="Neur_chan_lig-bd_sf"/>
</dbReference>
<dbReference type="InterPro" id="IPR006029">
    <property type="entry name" value="Neurotrans-gated_channel_TM"/>
</dbReference>
<evidence type="ECO:0000313" key="5">
    <source>
        <dbReference type="EMBL" id="CAD9119593.1"/>
    </source>
</evidence>
<feature type="transmembrane region" description="Helical" evidence="2">
    <location>
        <begin position="284"/>
        <end position="306"/>
    </location>
</feature>
<dbReference type="EMBL" id="HBGF01025076">
    <property type="protein sequence ID" value="CAD9119595.1"/>
    <property type="molecule type" value="Transcribed_RNA"/>
</dbReference>
<feature type="domain" description="Neurotransmitter-gated ion-channel transmembrane" evidence="4">
    <location>
        <begin position="234"/>
        <end position="316"/>
    </location>
</feature>
<name>A0A6U4SSV2_NEODS</name>
<dbReference type="SUPFAM" id="SSF90112">
    <property type="entry name" value="Neurotransmitter-gated ion-channel transmembrane pore"/>
    <property type="match status" value="1"/>
</dbReference>
<gene>
    <name evidence="5" type="ORF">NDES1114_LOCUS16623</name>
    <name evidence="6" type="ORF">NDES1114_LOCUS16624</name>
</gene>
<keyword evidence="2" id="KW-0472">Membrane</keyword>
<keyword evidence="3" id="KW-0732">Signal</keyword>
<feature type="chain" id="PRO_5036192145" description="Neurotransmitter-gated ion-channel transmembrane domain-containing protein" evidence="3">
    <location>
        <begin position="29"/>
        <end position="421"/>
    </location>
</feature>
<feature type="signal peptide" evidence="3">
    <location>
        <begin position="1"/>
        <end position="28"/>
    </location>
</feature>
<dbReference type="InterPro" id="IPR006201">
    <property type="entry name" value="Neur_channel"/>
</dbReference>
<dbReference type="GO" id="GO:0016020">
    <property type="term" value="C:membrane"/>
    <property type="evidence" value="ECO:0007669"/>
    <property type="project" value="UniProtKB-SubCell"/>
</dbReference>
<dbReference type="GO" id="GO:0005230">
    <property type="term" value="F:extracellular ligand-gated monoatomic ion channel activity"/>
    <property type="evidence" value="ECO:0007669"/>
    <property type="project" value="InterPro"/>
</dbReference>
<evidence type="ECO:0000313" key="6">
    <source>
        <dbReference type="EMBL" id="CAD9119595.1"/>
    </source>
</evidence>
<dbReference type="PANTHER" id="PTHR18945">
    <property type="entry name" value="NEUROTRANSMITTER GATED ION CHANNEL"/>
    <property type="match status" value="1"/>
</dbReference>
<reference evidence="5" key="1">
    <citation type="submission" date="2021-01" db="EMBL/GenBank/DDBJ databases">
        <authorList>
            <person name="Corre E."/>
            <person name="Pelletier E."/>
            <person name="Niang G."/>
            <person name="Scheremetjew M."/>
            <person name="Finn R."/>
            <person name="Kale V."/>
            <person name="Holt S."/>
            <person name="Cochrane G."/>
            <person name="Meng A."/>
            <person name="Brown T."/>
            <person name="Cohen L."/>
        </authorList>
    </citation>
    <scope>NUCLEOTIDE SEQUENCE</scope>
    <source>
        <strain evidence="5">CCAP 1951/1</strain>
    </source>
</reference>
<evidence type="ECO:0000256" key="3">
    <source>
        <dbReference type="SAM" id="SignalP"/>
    </source>
</evidence>
<evidence type="ECO:0000259" key="4">
    <source>
        <dbReference type="Pfam" id="PF02932"/>
    </source>
</evidence>
<proteinExistence type="predicted"/>
<feature type="transmembrane region" description="Helical" evidence="2">
    <location>
        <begin position="397"/>
        <end position="420"/>
    </location>
</feature>
<keyword evidence="2" id="KW-0812">Transmembrane</keyword>
<protein>
    <recommendedName>
        <fullName evidence="4">Neurotransmitter-gated ion-channel transmembrane domain-containing protein</fullName>
    </recommendedName>
</protein>
<dbReference type="AlphaFoldDB" id="A0A6U4SSV2"/>
<evidence type="ECO:0000256" key="2">
    <source>
        <dbReference type="SAM" id="Phobius"/>
    </source>
</evidence>
<dbReference type="Gene3D" id="2.70.170.10">
    <property type="entry name" value="Neurotransmitter-gated ion-channel ligand-binding domain"/>
    <property type="match status" value="1"/>
</dbReference>
<dbReference type="InterPro" id="IPR038050">
    <property type="entry name" value="Neuro_actylchol_rec"/>
</dbReference>
<evidence type="ECO:0000256" key="1">
    <source>
        <dbReference type="ARBA" id="ARBA00004141"/>
    </source>
</evidence>
<dbReference type="Pfam" id="PF02932">
    <property type="entry name" value="Neur_chan_memb"/>
    <property type="match status" value="1"/>
</dbReference>
<dbReference type="Gene3D" id="1.20.58.390">
    <property type="entry name" value="Neurotransmitter-gated ion-channel transmembrane domain"/>
    <property type="match status" value="1"/>
</dbReference>
<keyword evidence="2" id="KW-1133">Transmembrane helix</keyword>
<sequence>MRRSLIRAALVATVTLISGGLLGGEAHGAPVPVFVRTDRNAIQDIGLGGTEYTTTFVVALAYQANVSAGPDNTAVAEGALDRSRVQPVLKPVDAEQFSVLSSLRLWSGGVPAFVPSNHSGIVPSLPWVIEEIHFRITVAIALDLQDFPFDTHWVATKLRMEVPPASIAELVSTFASAPIAFVDPAWDLRETQVDSRNATNEVLRQEFSELSVAMKLRRRTGYYRNKILSVMCALVVMGWLLFFLDMRDGRRVQCISVLFLSLVAFNQSAQSSLPRVSYLTRLDIFTIFAIANQFVVFTLMNAHVLGETMVARAEQRLIKERDQRDRERERRIAAKQPLPSAREPVAAIDPAWRSAGPFARQSGDADLIDDDGPIDIVEVEASELPEWMAWWAANRFFINYGSMAFAVAFFVVTAPVVVYVV</sequence>
<comment type="subcellular location">
    <subcellularLocation>
        <location evidence="1">Membrane</location>
        <topology evidence="1">Multi-pass membrane protein</topology>
    </subcellularLocation>
</comment>
<feature type="transmembrane region" description="Helical" evidence="2">
    <location>
        <begin position="227"/>
        <end position="244"/>
    </location>
</feature>